<feature type="transmembrane region" description="Helical" evidence="8">
    <location>
        <begin position="102"/>
        <end position="123"/>
    </location>
</feature>
<dbReference type="InterPro" id="IPR007227">
    <property type="entry name" value="Cell_shape_determining_MreD"/>
</dbReference>
<proteinExistence type="inferred from homology"/>
<evidence type="ECO:0000256" key="5">
    <source>
        <dbReference type="ARBA" id="ARBA00022960"/>
    </source>
</evidence>
<evidence type="ECO:0000313" key="9">
    <source>
        <dbReference type="EMBL" id="GLU47964.1"/>
    </source>
</evidence>
<accession>A0A9W6P6H6</accession>
<protein>
    <submittedName>
        <fullName evidence="9">Rod shape-determining protein MreD</fullName>
    </submittedName>
</protein>
<feature type="transmembrane region" description="Helical" evidence="8">
    <location>
        <begin position="130"/>
        <end position="152"/>
    </location>
</feature>
<keyword evidence="6 8" id="KW-1133">Transmembrane helix</keyword>
<dbReference type="Proteomes" id="UP001165092">
    <property type="component" value="Unassembled WGS sequence"/>
</dbReference>
<dbReference type="NCBIfam" id="TIGR03426">
    <property type="entry name" value="shape_MreD"/>
    <property type="match status" value="1"/>
</dbReference>
<evidence type="ECO:0000256" key="1">
    <source>
        <dbReference type="ARBA" id="ARBA00004651"/>
    </source>
</evidence>
<dbReference type="RefSeq" id="WP_285759283.1">
    <property type="nucleotide sequence ID" value="NZ_BSQG01000003.1"/>
</dbReference>
<evidence type="ECO:0000256" key="8">
    <source>
        <dbReference type="SAM" id="Phobius"/>
    </source>
</evidence>
<evidence type="ECO:0000256" key="7">
    <source>
        <dbReference type="ARBA" id="ARBA00023136"/>
    </source>
</evidence>
<name>A0A9W6P6H6_9ACTN</name>
<sequence length="182" mass="18739">MNRGLLAGLLVAAAVIVQITVVNRLPMPWGVAPDLVVLTVVAVALRTSAVAGALSGFVAGLAVDVAPPADHELGRYALVLCLAGYLVGLLREPLSSSWRWPYGVAAAAITGVSLGYALVGVVLGDPRISLAAVASILPVSVIMTMIVSPLVIAPVSWVMRSLVPDDLITVGDVSWASGRNRL</sequence>
<organism evidence="9 10">
    <name type="scientific">Nocardiopsis ansamitocini</name>
    <dbReference type="NCBI Taxonomy" id="1670832"/>
    <lineage>
        <taxon>Bacteria</taxon>
        <taxon>Bacillati</taxon>
        <taxon>Actinomycetota</taxon>
        <taxon>Actinomycetes</taxon>
        <taxon>Streptosporangiales</taxon>
        <taxon>Nocardiopsidaceae</taxon>
        <taxon>Nocardiopsis</taxon>
    </lineage>
</organism>
<evidence type="ECO:0000256" key="3">
    <source>
        <dbReference type="ARBA" id="ARBA00022475"/>
    </source>
</evidence>
<keyword evidence="5" id="KW-0133">Cell shape</keyword>
<dbReference type="GO" id="GO:0005886">
    <property type="term" value="C:plasma membrane"/>
    <property type="evidence" value="ECO:0007669"/>
    <property type="project" value="UniProtKB-SubCell"/>
</dbReference>
<comment type="caution">
    <text evidence="9">The sequence shown here is derived from an EMBL/GenBank/DDBJ whole genome shotgun (WGS) entry which is preliminary data.</text>
</comment>
<comment type="subcellular location">
    <subcellularLocation>
        <location evidence="1">Cell membrane</location>
        <topology evidence="1">Multi-pass membrane protein</topology>
    </subcellularLocation>
</comment>
<dbReference type="GO" id="GO:0008360">
    <property type="term" value="P:regulation of cell shape"/>
    <property type="evidence" value="ECO:0007669"/>
    <property type="project" value="UniProtKB-KW"/>
</dbReference>
<comment type="similarity">
    <text evidence="2">Belongs to the MreD family.</text>
</comment>
<evidence type="ECO:0000256" key="2">
    <source>
        <dbReference type="ARBA" id="ARBA00007776"/>
    </source>
</evidence>
<evidence type="ECO:0000313" key="10">
    <source>
        <dbReference type="Proteomes" id="UP001165092"/>
    </source>
</evidence>
<feature type="transmembrane region" description="Helical" evidence="8">
    <location>
        <begin position="40"/>
        <end position="61"/>
    </location>
</feature>
<dbReference type="AlphaFoldDB" id="A0A9W6P6H6"/>
<reference evidence="9" key="1">
    <citation type="submission" date="2023-02" db="EMBL/GenBank/DDBJ databases">
        <title>Nocardiopsis ansamitocini NBRC 112285.</title>
        <authorList>
            <person name="Ichikawa N."/>
            <person name="Sato H."/>
            <person name="Tonouchi N."/>
        </authorList>
    </citation>
    <scope>NUCLEOTIDE SEQUENCE</scope>
    <source>
        <strain evidence="9">NBRC 112285</strain>
    </source>
</reference>
<dbReference type="EMBL" id="BSQG01000003">
    <property type="protein sequence ID" value="GLU47964.1"/>
    <property type="molecule type" value="Genomic_DNA"/>
</dbReference>
<feature type="transmembrane region" description="Helical" evidence="8">
    <location>
        <begin position="73"/>
        <end position="90"/>
    </location>
</feature>
<keyword evidence="10" id="KW-1185">Reference proteome</keyword>
<gene>
    <name evidence="9" type="ORF">Nans01_23150</name>
</gene>
<keyword evidence="7 8" id="KW-0472">Membrane</keyword>
<evidence type="ECO:0000256" key="4">
    <source>
        <dbReference type="ARBA" id="ARBA00022692"/>
    </source>
</evidence>
<keyword evidence="3" id="KW-1003">Cell membrane</keyword>
<dbReference type="Pfam" id="PF04093">
    <property type="entry name" value="MreD"/>
    <property type="match status" value="1"/>
</dbReference>
<keyword evidence="4 8" id="KW-0812">Transmembrane</keyword>
<evidence type="ECO:0000256" key="6">
    <source>
        <dbReference type="ARBA" id="ARBA00022989"/>
    </source>
</evidence>